<dbReference type="EMBL" id="ML994614">
    <property type="protein sequence ID" value="KAF2192889.1"/>
    <property type="molecule type" value="Genomic_DNA"/>
</dbReference>
<name>A0A6A6D7V3_9PEZI</name>
<organism evidence="1 3">
    <name type="scientific">Zopfia rhizophila CBS 207.26</name>
    <dbReference type="NCBI Taxonomy" id="1314779"/>
    <lineage>
        <taxon>Eukaryota</taxon>
        <taxon>Fungi</taxon>
        <taxon>Dikarya</taxon>
        <taxon>Ascomycota</taxon>
        <taxon>Pezizomycotina</taxon>
        <taxon>Dothideomycetes</taxon>
        <taxon>Dothideomycetes incertae sedis</taxon>
        <taxon>Zopfiaceae</taxon>
        <taxon>Zopfia</taxon>
    </lineage>
</organism>
<gene>
    <name evidence="1" type="ORF">K469DRAFT_159196</name>
    <name evidence="2" type="ORF">K469DRAFT_280138</name>
</gene>
<dbReference type="EMBL" id="ML994839">
    <property type="protein sequence ID" value="KAF2174528.1"/>
    <property type="molecule type" value="Genomic_DNA"/>
</dbReference>
<reference evidence="1" key="1">
    <citation type="journal article" date="2020" name="Stud. Mycol.">
        <title>101 Dothideomycetes genomes: a test case for predicting lifestyles and emergence of pathogens.</title>
        <authorList>
            <person name="Haridas S."/>
            <person name="Albert R."/>
            <person name="Binder M."/>
            <person name="Bloem J."/>
            <person name="Labutti K."/>
            <person name="Salamov A."/>
            <person name="Andreopoulos B."/>
            <person name="Baker S."/>
            <person name="Barry K."/>
            <person name="Bills G."/>
            <person name="Bluhm B."/>
            <person name="Cannon C."/>
            <person name="Castanera R."/>
            <person name="Culley D."/>
            <person name="Daum C."/>
            <person name="Ezra D."/>
            <person name="Gonzalez J."/>
            <person name="Henrissat B."/>
            <person name="Kuo A."/>
            <person name="Liang C."/>
            <person name="Lipzen A."/>
            <person name="Lutzoni F."/>
            <person name="Magnuson J."/>
            <person name="Mondo S."/>
            <person name="Nolan M."/>
            <person name="Ohm R."/>
            <person name="Pangilinan J."/>
            <person name="Park H.-J."/>
            <person name="Ramirez L."/>
            <person name="Alfaro M."/>
            <person name="Sun H."/>
            <person name="Tritt A."/>
            <person name="Yoshinaga Y."/>
            <person name="Zwiers L.-H."/>
            <person name="Turgeon B."/>
            <person name="Goodwin S."/>
            <person name="Spatafora J."/>
            <person name="Crous P."/>
            <person name="Grigoriev I."/>
        </authorList>
    </citation>
    <scope>NUCLEOTIDE SEQUENCE</scope>
    <source>
        <strain evidence="1">CBS 207.26</strain>
    </source>
</reference>
<accession>A0A6A6D7V3</accession>
<dbReference type="Proteomes" id="UP000800200">
    <property type="component" value="Unassembled WGS sequence"/>
</dbReference>
<evidence type="ECO:0000313" key="2">
    <source>
        <dbReference type="EMBL" id="KAF2192889.1"/>
    </source>
</evidence>
<proteinExistence type="predicted"/>
<dbReference type="AlphaFoldDB" id="A0A6A6D7V3"/>
<keyword evidence="3" id="KW-1185">Reference proteome</keyword>
<evidence type="ECO:0000313" key="1">
    <source>
        <dbReference type="EMBL" id="KAF2174528.1"/>
    </source>
</evidence>
<protein>
    <submittedName>
        <fullName evidence="1">Uncharacterized protein</fullName>
    </submittedName>
</protein>
<evidence type="ECO:0000313" key="3">
    <source>
        <dbReference type="Proteomes" id="UP000800200"/>
    </source>
</evidence>
<sequence length="60" mass="6879">MGFLNGITSHTNHLTDTRHATIGATQYCRLTDSLVHCRPYPVSKEWFPFDTPDKGLRRFA</sequence>